<dbReference type="Pfam" id="PF00646">
    <property type="entry name" value="F-box"/>
    <property type="match status" value="1"/>
</dbReference>
<keyword evidence="3" id="KW-1185">Reference proteome</keyword>
<dbReference type="OrthoDB" id="2390508at2759"/>
<name>A0A397TUD2_9GLOM</name>
<protein>
    <recommendedName>
        <fullName evidence="1">F-box domain-containing protein</fullName>
    </recommendedName>
</protein>
<feature type="domain" description="F-box" evidence="1">
    <location>
        <begin position="44"/>
        <end position="94"/>
    </location>
</feature>
<proteinExistence type="predicted"/>
<dbReference type="PROSITE" id="PS50181">
    <property type="entry name" value="FBOX"/>
    <property type="match status" value="1"/>
</dbReference>
<evidence type="ECO:0000313" key="2">
    <source>
        <dbReference type="EMBL" id="RIB01031.1"/>
    </source>
</evidence>
<dbReference type="InterPro" id="IPR036047">
    <property type="entry name" value="F-box-like_dom_sf"/>
</dbReference>
<dbReference type="SMART" id="SM00256">
    <property type="entry name" value="FBOX"/>
    <property type="match status" value="1"/>
</dbReference>
<comment type="caution">
    <text evidence="2">The sequence shown here is derived from an EMBL/GenBank/DDBJ whole genome shotgun (WGS) entry which is preliminary data.</text>
</comment>
<dbReference type="InterPro" id="IPR001810">
    <property type="entry name" value="F-box_dom"/>
</dbReference>
<dbReference type="AlphaFoldDB" id="A0A397TUD2"/>
<sequence>MINIYENTVSTSKFTVQEKPASSLLGQDENDLSLLKHRSLATKSSLFSILPIQLIKKILSNISYFPDIPHLRLVCKTWSKVIDQILFDHIIDNFSKLYPIVAKLTLRCHDHSNVITEHEIQMELRLIPKPEKYTTKFRVEFLPIINSLKKPLVKDLFKSVKTFFRCYYTDESKCNFEIKDKYHINEERGDINKADKNSDKGKNKTKIKDNFPDDNSSIGVETKILKEVEISEIFMSSLGTCIKSQDFPHEIAADLAIEFQYVPDQPMIFSVKSVGFRPLFVISWFKNVLKN</sequence>
<dbReference type="SUPFAM" id="SSF81383">
    <property type="entry name" value="F-box domain"/>
    <property type="match status" value="1"/>
</dbReference>
<gene>
    <name evidence="2" type="ORF">C2G38_2128570</name>
</gene>
<organism evidence="2 3">
    <name type="scientific">Gigaspora rosea</name>
    <dbReference type="NCBI Taxonomy" id="44941"/>
    <lineage>
        <taxon>Eukaryota</taxon>
        <taxon>Fungi</taxon>
        <taxon>Fungi incertae sedis</taxon>
        <taxon>Mucoromycota</taxon>
        <taxon>Glomeromycotina</taxon>
        <taxon>Glomeromycetes</taxon>
        <taxon>Diversisporales</taxon>
        <taxon>Gigasporaceae</taxon>
        <taxon>Gigaspora</taxon>
    </lineage>
</organism>
<evidence type="ECO:0000313" key="3">
    <source>
        <dbReference type="Proteomes" id="UP000266673"/>
    </source>
</evidence>
<dbReference type="EMBL" id="QKWP01003377">
    <property type="protein sequence ID" value="RIB01031.1"/>
    <property type="molecule type" value="Genomic_DNA"/>
</dbReference>
<evidence type="ECO:0000259" key="1">
    <source>
        <dbReference type="PROSITE" id="PS50181"/>
    </source>
</evidence>
<reference evidence="2 3" key="1">
    <citation type="submission" date="2018-06" db="EMBL/GenBank/DDBJ databases">
        <title>Comparative genomics reveals the genomic features of Rhizophagus irregularis, R. cerebriforme, R. diaphanum and Gigaspora rosea, and their symbiotic lifestyle signature.</title>
        <authorList>
            <person name="Morin E."/>
            <person name="San Clemente H."/>
            <person name="Chen E.C.H."/>
            <person name="De La Providencia I."/>
            <person name="Hainaut M."/>
            <person name="Kuo A."/>
            <person name="Kohler A."/>
            <person name="Murat C."/>
            <person name="Tang N."/>
            <person name="Roy S."/>
            <person name="Loubradou J."/>
            <person name="Henrissat B."/>
            <person name="Grigoriev I.V."/>
            <person name="Corradi N."/>
            <person name="Roux C."/>
            <person name="Martin F.M."/>
        </authorList>
    </citation>
    <scope>NUCLEOTIDE SEQUENCE [LARGE SCALE GENOMIC DNA]</scope>
    <source>
        <strain evidence="2 3">DAOM 194757</strain>
    </source>
</reference>
<dbReference type="Proteomes" id="UP000266673">
    <property type="component" value="Unassembled WGS sequence"/>
</dbReference>
<accession>A0A397TUD2</accession>